<proteinExistence type="predicted"/>
<name>A0AAR5P1T2_DENPD</name>
<sequence length="3200" mass="366763">MDVDAQSQYSDEGIELPPSEPGFQFPNELTFGEDLAPDSLEAKIVYLLLPKNVPISRATRLQWLLDHLNTTISISNTKLLETSQNIEVISAIPREHTVNPKCIQFLITYRTEVRFLAYAYRFVYCLDMSPSHVNVDIHAKQVLFDQILQSFKTSIEALSKQFLIPGNSIVFQPCIYLTIMANTPFFITPAQQVILKGIQMTPHNVYEIIKCVETHFHILQGKIAEACMQALEKIENHRASHDAQSSLGGEAFEISDIGRLSKIPMVTPDVNFVNMLRYSMLAIYLLPENTLSHILVITDGIVSMPDSNVMETMLHQLHYDAIGVSFLKVGSSFHPNCGVGLVSYIDLLYFFAQSTLGTCIEYFPKIIHDPAMPMNYYQEILLLWSFHNSNCRVSSKPCDNVTSWTSINDRFYIQRLPTLLSKRQTEDSTSTSVLLLLARRMREGFTVDNIFYGNGNLEIKLIHQWKSSIFIHYKLMSQWPPTQNLTHFEVYIYAPYEFLHDMTCLIKKETKSVFRQAIIQRFWSRLSQVSSGDVILATQLSNFTSNKDWCTLPDSVKSGLPVFTSNTPFSDSAKLTLTPRDNYCLKFVNIWHGITQLETSHWRKWFHTHKISLILTHDTPLPTKLHMTSCSSQRYQVVQCRQAVVALHGMLADWSSFVLIDNHTYLKFLCTEPDKPPTGFCIIRVSSKFPSAVLNLGFSTNTPGQYRHEVCDELKSELSTLSYLPKANEPSCCVLLNKPLEKILIRYERVPNTYTTVVFPDGTQPPDSSSCFSSPVSGSLFTTLSRYLFHKRWIWSASHNTNPRLSDTSISRILNTLTRIRLKEGYHFAYSSSGIVTMVLEVWLNSNASCVVQYVLFPPYYNWGDDILSGSDEDMEPASEMEAELQMITEVWIEPQYGNVLPSNSRISYFNNKNYYEIADAICKIDFRCINILLTMEHLSLMCQNKAVHNLTAGMDVTAARTSFSKRSHSRRNEKSNPADHHKQNTSENGSPWYPIVAPRIEHIPFKFDSIGLLHLCQQTELLFSMLRIEKSNRCTKALNVNKANTLLLDNIYEHFSLLHDRELELSKKECDIFTRDVVKRHKDHFPHSCPISSKNLKSECRWRCYIKGVSITHVILTFLPASIEDLRALTTGLDSTVTANDTNDEDEKTSSGGSNVSDVPINTPYALCLPVYVYDSPLKLLVNAYVENENGHSSAPEDVYLDYRFKFANFVQTEMKEKLKGSDTESCSEETDPPTVFKNVREHCTALELTHTKCYVLSLFLALHIGIYIHSLDVQNAMDLCEEEIVEVDITDYITKICSHSQQVDNDKIYIQKLNEALPCSELHMLIKKKFFKLVCSSFNQISSNGEYYYFKDLSSQPEEKVDADDDISVCASEIEFRSERDMSIFSEGPHLLAKNVNTEIIDVAKVSDVSPLFLHFVCTLRYNNGGHSNTSVRVLPTCLGELIQTLEKPTEFLSKSNLQVTLDIFCLTLPTRVQNILSEYSQQGLRTTSLSSEGGFQRTISSTSEASMNSDVPLPLRNLTELQRKSIDKLCDEIKWLLEDEICATLLNSSEPISNDTIEYVVHHVIDGHASRASCKMEKIVLNFVFITEPSHEKFLEEFQGLTLPFGYKLYKGELFYYVAKHPVLKESQTYVNLPNIGGRSSGNSEFPLDIHDIFRGTPSNLENSYREDTMSQQSDITSGSGSGTDGGYDDDVEDEDDCEWLEHLGNKRPHLPNFWLILKVDQDLVYVYFHCRFVELNITQVDAYCEVQRAVCDAVADLCKRVNQLLLLQSLYKSKTCEPLLEPDDFSHTDIQNAKISYGKLKRYDNDMNDDSEGMLYSRSMSEASLHLKPGYFSCPIVWEKLFVLHPRLKTGPGKSGISRGIVALKNILEKFCVVNRSNMFVYKDNEENVFYLRLYESGNITGVRLSIKPSDERTMFSRSPSIASLPIGQNNKPNLAISDQSIASIVSSDNLRPRVRSFGEKESRIFESRDSRETISEDTLILRVHGITEVGDDIQCGLVQVLQNRLDDAVLDFLSGTLARNAMCPLTPEDVRFIQKPQDPDVCICCTVQEFSLQWQKSRSFIHYLRQNLLQFLNLPKYTDSRPECHFQDFTTDRDSVILTLDNIFIYNQSQTPTSGSRGIACIVLALIDKCHPISTSERENNFETVFITKNYEDCVNSIVIEEKEIWPDSYLEFRIWKQGRINIDNLSKKLTAAISQATWDIVTEYYLLKNPLCVEEYREQAFITKKNIEIDALNLDLDKEVEYNCELDLTFDKTIRPNVKSDLPKKLDAQLFPTRKYSRRSSIHPSNLKASRVISYDVEKEISIESNENGVLSIVYSKFLPSWMEFGDSLKAPAVKKQVIKLGNRHLPNLIVKELITMLSDAPKAFRAWSTHSLNSTAEEVFVPFVHSNIVQKYVIISRGFRKWQHFEDSTSDISDEVNPQHLKHTQKFVPLIIENTLIPRRKVFWISVENDNIVIYTYNWAKEHMDKLIQNCMNLSQWLTLRSCFMNSAVAQKLGLFYNQPLTRKCFMLSNNNYYSLIGNLDAMSKFPRDHSHKKSHQSSFNLPTVLETFRDNFCNTKYTSNDAVTIFTIEMREMKSLEKKNRDEMKKLHSMYQSRTGSTSVPQLNLLMQNSRILHYVHTPLLFLPRWRLKSAATRDHSLYPSQAIQIADKFSDKERELWHFELCYSLFNEYRTYLYTLGFTPLQIDNPQQGNQGSLWVKDKSSYNSVFYIQRTILGGILIFTVSFEEPFFVTTLHAIECSRLQNITSRASVNGFTLSFLDKCDKVKILMHLHSFTYDYHLRSIYNYIFGNFGKLPEKYNVHQFLDDFMKYYNKAPNFARNLVHSDTITIEGLVTEGKQLFDYLLSNVRQYGFSVLEMDHTSPEFILVQVTTARQVSYKDSQDRQHTNDFDMTLVVYNLCTPYKPTDRVMHLKYYLILTSKRDIFPMFENEQKLGKFRTVSSTGGPSTSDKSATDLELSLPKSESNGEAERAERLADNDDKSLSRSSEDKPLSKLLATVTIMQESVNYLGYYSPHEQIMQQLILDKARSTQKDIRNMVSKGMVDCRTNLLWNRMIAPQDSTPLSFDEFIELKLLAKLTPLSQLSPNLGPLLNQPLGWYQGFAKLLPVKYVDQHRIFTSADGHLLYYVILHPRYYGAFMLMSIDLQTARGELCAVYREPNKREDADPLGIGYEKSLRDGFVKCVCFYLWSGMICG</sequence>
<dbReference type="Proteomes" id="UP000019118">
    <property type="component" value="Unassembled WGS sequence"/>
</dbReference>
<feature type="region of interest" description="Disordered" evidence="1">
    <location>
        <begin position="2944"/>
        <end position="2993"/>
    </location>
</feature>
<dbReference type="GeneID" id="109533820"/>
<evidence type="ECO:0000313" key="3">
    <source>
        <dbReference type="Proteomes" id="UP000019118"/>
    </source>
</evidence>
<dbReference type="GO" id="GO:0005777">
    <property type="term" value="C:peroxisome"/>
    <property type="evidence" value="ECO:0007669"/>
    <property type="project" value="InterPro"/>
</dbReference>
<evidence type="ECO:0000313" key="2">
    <source>
        <dbReference type="EnsemblMetazoa" id="XP_019754837.1"/>
    </source>
</evidence>
<feature type="compositionally biased region" description="Basic and acidic residues" evidence="1">
    <location>
        <begin position="2974"/>
        <end position="2993"/>
    </location>
</feature>
<reference evidence="2" key="2">
    <citation type="submission" date="2024-08" db="UniProtKB">
        <authorList>
            <consortium name="EnsemblMetazoa"/>
        </authorList>
    </citation>
    <scope>IDENTIFICATION</scope>
</reference>
<dbReference type="PANTHER" id="PTHR14918:SF3">
    <property type="entry name" value="KICSTOR COMPLEX PROTEIN SZT2"/>
    <property type="match status" value="1"/>
</dbReference>
<dbReference type="EnsemblMetazoa" id="XM_019899278.1">
    <property type="protein sequence ID" value="XP_019754837.1"/>
    <property type="gene ID" value="LOC109533820"/>
</dbReference>
<feature type="compositionally biased region" description="Polar residues" evidence="1">
    <location>
        <begin position="1"/>
        <end position="10"/>
    </location>
</feature>
<feature type="region of interest" description="Disordered" evidence="1">
    <location>
        <begin position="1137"/>
        <end position="1157"/>
    </location>
</feature>
<feature type="region of interest" description="Disordered" evidence="1">
    <location>
        <begin position="1"/>
        <end position="21"/>
    </location>
</feature>
<dbReference type="KEGG" id="dpa:109533820"/>
<feature type="region of interest" description="Disordered" evidence="1">
    <location>
        <begin position="962"/>
        <end position="991"/>
    </location>
</feature>
<organism evidence="2 3">
    <name type="scientific">Dendroctonus ponderosae</name>
    <name type="common">Mountain pine beetle</name>
    <dbReference type="NCBI Taxonomy" id="77166"/>
    <lineage>
        <taxon>Eukaryota</taxon>
        <taxon>Metazoa</taxon>
        <taxon>Ecdysozoa</taxon>
        <taxon>Arthropoda</taxon>
        <taxon>Hexapoda</taxon>
        <taxon>Insecta</taxon>
        <taxon>Pterygota</taxon>
        <taxon>Neoptera</taxon>
        <taxon>Endopterygota</taxon>
        <taxon>Coleoptera</taxon>
        <taxon>Polyphaga</taxon>
        <taxon>Cucujiformia</taxon>
        <taxon>Curculionidae</taxon>
        <taxon>Scolytinae</taxon>
        <taxon>Dendroctonus</taxon>
    </lineage>
</organism>
<accession>A0AAR5P1T2</accession>
<keyword evidence="3" id="KW-1185">Reference proteome</keyword>
<protein>
    <recommendedName>
        <fullName evidence="4">KICSTOR complex protein SZT2</fullName>
    </recommendedName>
</protein>
<feature type="region of interest" description="Disordered" evidence="1">
    <location>
        <begin position="1667"/>
        <end position="1692"/>
    </location>
</feature>
<feature type="compositionally biased region" description="Basic and acidic residues" evidence="1">
    <location>
        <begin position="971"/>
        <end position="985"/>
    </location>
</feature>
<evidence type="ECO:0008006" key="4">
    <source>
        <dbReference type="Google" id="ProtNLM"/>
    </source>
</evidence>
<dbReference type="InterPro" id="IPR033228">
    <property type="entry name" value="SZT2"/>
</dbReference>
<feature type="compositionally biased region" description="Polar residues" evidence="1">
    <location>
        <begin position="2945"/>
        <end position="2957"/>
    </location>
</feature>
<evidence type="ECO:0000256" key="1">
    <source>
        <dbReference type="SAM" id="MobiDB-lite"/>
    </source>
</evidence>
<dbReference type="PANTHER" id="PTHR14918">
    <property type="entry name" value="KICSTOR COMPLEX PROTEIN SZT2"/>
    <property type="match status" value="1"/>
</dbReference>
<reference evidence="3" key="1">
    <citation type="journal article" date="2013" name="Genome Biol.">
        <title>Draft genome of the mountain pine beetle, Dendroctonus ponderosae Hopkins, a major forest pest.</title>
        <authorList>
            <person name="Keeling C.I."/>
            <person name="Yuen M.M."/>
            <person name="Liao N.Y."/>
            <person name="Docking T.R."/>
            <person name="Chan S.K."/>
            <person name="Taylor G.A."/>
            <person name="Palmquist D.L."/>
            <person name="Jackman S.D."/>
            <person name="Nguyen A."/>
            <person name="Li M."/>
            <person name="Henderson H."/>
            <person name="Janes J.K."/>
            <person name="Zhao Y."/>
            <person name="Pandoh P."/>
            <person name="Moore R."/>
            <person name="Sperling F.A."/>
            <person name="Huber D.P."/>
            <person name="Birol I."/>
            <person name="Jones S.J."/>
            <person name="Bohlmann J."/>
        </authorList>
    </citation>
    <scope>NUCLEOTIDE SEQUENCE</scope>
</reference>